<accession>A0A2T5J450</accession>
<reference evidence="1 2" key="1">
    <citation type="submission" date="2018-04" db="EMBL/GenBank/DDBJ databases">
        <title>Genomic Encyclopedia of Archaeal and Bacterial Type Strains, Phase II (KMG-II): from individual species to whole genera.</title>
        <authorList>
            <person name="Goeker M."/>
        </authorList>
    </citation>
    <scope>NUCLEOTIDE SEQUENCE [LARGE SCALE GENOMIC DNA]</scope>
    <source>
        <strain evidence="1 2">DSM 5822</strain>
    </source>
</reference>
<name>A0A2T5J450_9GAMM</name>
<dbReference type="EMBL" id="QAON01000001">
    <property type="protein sequence ID" value="PTQ91381.1"/>
    <property type="molecule type" value="Genomic_DNA"/>
</dbReference>
<comment type="caution">
    <text evidence="1">The sequence shown here is derived from an EMBL/GenBank/DDBJ whole genome shotgun (WGS) entry which is preliminary data.</text>
</comment>
<keyword evidence="2" id="KW-1185">Reference proteome</keyword>
<protein>
    <submittedName>
        <fullName evidence="1">Uncharacterized protein</fullName>
    </submittedName>
</protein>
<dbReference type="Proteomes" id="UP000244223">
    <property type="component" value="Unassembled WGS sequence"/>
</dbReference>
<sequence length="33" mass="3783">MSSKVLYLWSVVDRGFADTYDEAQAIFMRLRGG</sequence>
<evidence type="ECO:0000313" key="1">
    <source>
        <dbReference type="EMBL" id="PTQ91381.1"/>
    </source>
</evidence>
<organism evidence="1 2">
    <name type="scientific">Agitococcus lubricus</name>
    <dbReference type="NCBI Taxonomy" id="1077255"/>
    <lineage>
        <taxon>Bacteria</taxon>
        <taxon>Pseudomonadati</taxon>
        <taxon>Pseudomonadota</taxon>
        <taxon>Gammaproteobacteria</taxon>
        <taxon>Moraxellales</taxon>
        <taxon>Moraxellaceae</taxon>
        <taxon>Agitococcus</taxon>
    </lineage>
</organism>
<proteinExistence type="predicted"/>
<dbReference type="AlphaFoldDB" id="A0A2T5J450"/>
<evidence type="ECO:0000313" key="2">
    <source>
        <dbReference type="Proteomes" id="UP000244223"/>
    </source>
</evidence>
<gene>
    <name evidence="1" type="ORF">C8N29_101454</name>
</gene>